<comment type="caution">
    <text evidence="6">The sequence shown here is derived from an EMBL/GenBank/DDBJ whole genome shotgun (WGS) entry which is preliminary data.</text>
</comment>
<protein>
    <recommendedName>
        <fullName evidence="8">Gram-positive cocci surface proteins LPxTG domain-containing protein</fullName>
    </recommendedName>
</protein>
<evidence type="ECO:0000259" key="4">
    <source>
        <dbReference type="Pfam" id="PF20602"/>
    </source>
</evidence>
<dbReference type="Pfam" id="PF20602">
    <property type="entry name" value="pAdhesive_8"/>
    <property type="match status" value="1"/>
</dbReference>
<feature type="domain" description="DUF7601" evidence="5">
    <location>
        <begin position="2707"/>
        <end position="2812"/>
    </location>
</feature>
<feature type="domain" description="DUF7601" evidence="5">
    <location>
        <begin position="2029"/>
        <end position="2123"/>
    </location>
</feature>
<keyword evidence="2" id="KW-1133">Transmembrane helix</keyword>
<evidence type="ECO:0000256" key="1">
    <source>
        <dbReference type="SAM" id="MobiDB-lite"/>
    </source>
</evidence>
<feature type="domain" description="DUF7601" evidence="5">
    <location>
        <begin position="2164"/>
        <end position="2286"/>
    </location>
</feature>
<dbReference type="InterPro" id="IPR046767">
    <property type="entry name" value="pAdhesive_8"/>
</dbReference>
<feature type="domain" description="DUF7601" evidence="5">
    <location>
        <begin position="2548"/>
        <end position="2698"/>
    </location>
</feature>
<evidence type="ECO:0000313" key="6">
    <source>
        <dbReference type="EMBL" id="KRK98662.1"/>
    </source>
</evidence>
<dbReference type="SUPFAM" id="SSF49401">
    <property type="entry name" value="Bacterial adhesins"/>
    <property type="match status" value="1"/>
</dbReference>
<proteinExistence type="predicted"/>
<keyword evidence="2" id="KW-0812">Transmembrane</keyword>
<dbReference type="InterPro" id="IPR041033">
    <property type="entry name" value="SpaA_PFL_dom_1"/>
</dbReference>
<feature type="domain" description="DUF7601" evidence="5">
    <location>
        <begin position="1645"/>
        <end position="1771"/>
    </location>
</feature>
<dbReference type="InterPro" id="IPR055382">
    <property type="entry name" value="DUF7601"/>
</dbReference>
<dbReference type="Gene3D" id="2.60.40.1140">
    <property type="entry name" value="Collagen-binding surface protein Cna, B-type domain"/>
    <property type="match status" value="11"/>
</dbReference>
<reference evidence="6 7" key="1">
    <citation type="journal article" date="2015" name="Genome Announc.">
        <title>Expanding the biotechnology potential of lactobacilli through comparative genomics of 213 strains and associated genera.</title>
        <authorList>
            <person name="Sun Z."/>
            <person name="Harris H.M."/>
            <person name="McCann A."/>
            <person name="Guo C."/>
            <person name="Argimon S."/>
            <person name="Zhang W."/>
            <person name="Yang X."/>
            <person name="Jeffery I.B."/>
            <person name="Cooney J.C."/>
            <person name="Kagawa T.F."/>
            <person name="Liu W."/>
            <person name="Song Y."/>
            <person name="Salvetti E."/>
            <person name="Wrobel A."/>
            <person name="Rasinkangas P."/>
            <person name="Parkhill J."/>
            <person name="Rea M.C."/>
            <person name="O'Sullivan O."/>
            <person name="Ritari J."/>
            <person name="Douillard F.P."/>
            <person name="Paul Ross R."/>
            <person name="Yang R."/>
            <person name="Briner A.E."/>
            <person name="Felis G.E."/>
            <person name="de Vos W.M."/>
            <person name="Barrangou R."/>
            <person name="Klaenhammer T.R."/>
            <person name="Caufield P.W."/>
            <person name="Cui Y."/>
            <person name="Zhang H."/>
            <person name="O'Toole P.W."/>
        </authorList>
    </citation>
    <scope>NUCLEOTIDE SEQUENCE [LARGE SCALE GENOMIC DNA]</scope>
    <source>
        <strain evidence="6 7">DSM 19909</strain>
    </source>
</reference>
<dbReference type="PATRIC" id="fig|1423776.4.peg.398"/>
<gene>
    <name evidence="6" type="ORF">FD04_GL000396</name>
</gene>
<feature type="region of interest" description="Disordered" evidence="1">
    <location>
        <begin position="200"/>
        <end position="291"/>
    </location>
</feature>
<dbReference type="InterPro" id="IPR008966">
    <property type="entry name" value="Adhesion_dom_sf"/>
</dbReference>
<keyword evidence="7" id="KW-1185">Reference proteome</keyword>
<feature type="domain" description="DUF7601" evidence="5">
    <location>
        <begin position="1517"/>
        <end position="1640"/>
    </location>
</feature>
<name>A0A0R1LSC6_9LACO</name>
<feature type="transmembrane region" description="Helical" evidence="2">
    <location>
        <begin position="2911"/>
        <end position="2930"/>
    </location>
</feature>
<dbReference type="Gene3D" id="2.60.40.10">
    <property type="entry name" value="Immunoglobulins"/>
    <property type="match status" value="1"/>
</dbReference>
<dbReference type="OrthoDB" id="3264136at2"/>
<dbReference type="InterPro" id="IPR013783">
    <property type="entry name" value="Ig-like_fold"/>
</dbReference>
<evidence type="ECO:0000313" key="7">
    <source>
        <dbReference type="Proteomes" id="UP000051160"/>
    </source>
</evidence>
<dbReference type="Pfam" id="PF24547">
    <property type="entry name" value="DUF7601"/>
    <property type="match status" value="8"/>
</dbReference>
<feature type="domain" description="DUF7601" evidence="5">
    <location>
        <begin position="2291"/>
        <end position="2418"/>
    </location>
</feature>
<evidence type="ECO:0000259" key="5">
    <source>
        <dbReference type="Pfam" id="PF24547"/>
    </source>
</evidence>
<sequence length="2935" mass="325424">MMKVLVQVVAVFTLVFGTCYQSVLALANDTRRVDLTSVQLNDKNGAKVNQVKVGEEQRLAMTVTISNKDGDQEDGSANLWLPENQLEVLKAQVKAEAGTADTNAKLYFERRRDKTLRLRWEKVATQMTFKLDLPVKLKTPMTAMALPVAVGSVKTFAQPVTVVAADTDDEALAEAGTGESLPVDLLAGLNQFVQSEKLQEQQAAEKAKEEAAATEKEAADEAAKDKNEADNQEIKELEENEKKADQDKVDQADEDAKTTEALKKNSRTADAGSKSDAQERESSDKATKSTKATDLSGLLAKNDDRDAVSFFDKILIKQGNNVTDITEAGVNVTNLTDFDLTYEWNSESLINKLSKLEPAHQLAVGDSYTFRIHGLGKFSEETQKGKITAKVGANNEEVAEWQIASGTEDGNDYQEITIKLTNAKMLDTNISYSMTFSQKYVSGEKIEFEYNDSAIWSVTPEEEKGWLEKNGQFIDNNQILWTVKLNLAGVKDDLRFEDIQLTDWLKANDGAAHTLDEDSWDVHYENSADSLKDYFRESLGTVTNLVTIEGVKPETGESAQVDKTKKYLVFTIKSTYGQGTTGTFKNYVKGNLGKNLKLKQTEGSLSVVNSIKKSGGEYEDGKYSWTADLEFDLSQYTGDQAVKDALSTLTITDTLEGAHKYVEDSLKIESITTNGTEDVTSYFELTPESDDNQMILVPKQGQIDNLLTEFGSGKVHLKLTYATEEKGSGDVSKIGNSISFEIEGKQQSSDSQSGNDNELITKEGELDYTYVDGDFAKINWVLSVNPKGRSFKTLTVMDLLPKGVKAEDVVISVKTDDGNFIPVEIGNNGKLNLEIQSGYSNGNPKDNLFDFEKNKDDTRKHEALKFIFSTDNGNGNTRNEKFQIKLETKQPWDEGYVNGITNGKIERWYTNHSAIVFTNGEDELYDSHDGTVKIEENVYTNAHKQAKLILNGNDPNSGNHTVEWQVGFGSRLNSEFGTGSTQVDKVTIKDILNTNQPEYLSFLNDQSAYKLYQMKSISERGEKVDADDYEITWSDDKAGRTFTIKFNENANDKEYRHLALVFETPIDMSAWEQYAKETNTPGIPDAFIFQNHAWVSYGSFKNLEVKASTSLSSNGIFGSKESSKMDGNQINWQVVMNADGQSIGKPKIEDTLKGNHIHDIDPDALEVSFVSVKHTQNGGGFNFTVDENIEPDVLVLGKDYEVSYSDDYSKMKITMLSDVNRPLQIKYRTLLQTRDENYQNEVSISAGYYSDSYTKKVDFDADAFMDNWTIRFAKVDGNNGTPLSDVKFKLQKLENGNWSDAKGIDGTPYGTVSSTKDGYVQFHMLGTLARYRLIEVGAREGYDGQIPPIEFTMTSAKEAGWLDKCPEIKNYAVEPGNLTLRKLTAGLADNKQFDFKVYAYSNKKVNNETIVDTNFNGSYKLSDGSTVKFTNGVSDTIKVTGSEARTILNLPTEGYDADEKAYDREYQVEETSTGDFMTSIAVNGADYQPGNLSSKFMLEKATPNAVTINVKNTARKGNLELSKQVISSKAEDLTKPFEFTIQADDDETKAKVANERFDTEGPRNSISFNQDGQATVYLKHTEQLLIKDLPENAQFKITEKIEDDFTTSSSLNGNDFAASQVVDVTIENQTDQTAVFKNSREDAGQIRLEKRIAGNVDAEHEFDFTIKANKALSGKYRYEIYQLNQQHGEDGDDLVFDSKNEATITLKGDQYALIYGLPLGTAYTITEENPNVKNMTTSWQTKTSSKTDSREADPITLESNNAMEKVTFTNELPNGELTLGKRVVSGVAGDQAKLFEFVIQAKDETVEDVKDQKYAVSNYEDKQIRFDGDGRAVVNLEHKQTITISGLPAGAKFTIKETPQDEFKITHQVNDGPSHVQDTTGLDTEIVKDDTQKLIYTNTRRGEGELLLEKIAMGTYPTDKLVTFTITDELKLTEDFEAILKRADGTEAKRTVKFVAGEAEVKINPGEQMLIKGLPEQAYTVREEDQDDNVVTTSQINSGDFKYEVEANPAEVQNNETVVVTFTNRIETGDLTLRKTVVSDDKADMNQEFKFEIRADETTKNLVAGKTYKVTNHPETKKVEFDAEGLATLTLKHGDEVVINELPVDVSLTVVETEAAGLTPMWNLNNQGGYQDLTATQAPEVTIAYGENDVISYRNSEVPKPPVGSLRIDKIVTGADNSKRSYKFEVQADIDDGGYPLTVYQRETGHLAHSRQLEFEDGNASLELKADQYAVIDNLPLSDYTVSEVDPEIDNMETTWSVNNNDPQVGLEADSQPVTADKITRVTFNNRIKTGTLVVEKQVMGTDNLNQSFEFTIEARRRHQTNTHFNGDYTATFTRQDGTQMTETVTFKDGKLKVNLKHGDKVQLNHLPTGVRFKVSEQKVDRFDATYQVDGGEQQDHQAGPTVQIKDEKQTTVRYTNTWQGDGQLLLEKIAAGDYPTNTPIDFEITGQDNLNGTFEATYTQANGHEITKQVPFEAGQAKVTFMPGEKLLIKNLPLQNYTVTEAKQADRVETTWQVDEQKGEGLTTQPIALKQGHTSHVVYTNLIKSGSVIVEKQVTGAMVAADLNRQFEFTLTAQREVTTDEVKDDSTTAPTTTEPVYELDKLFEGDYKATLTRTDGEQVTQTVSFEAGQLVVKLRAGERLQIKGLPEEQRLIISETPEVEFITTHQVNSGEVTAGHETTGITTSADQVQRVTFINDRPVTPQVAWLALTKSVLGEAGEKDRAFNFNVYLHDHVLNPITGTVQIVKTTAAGTSETGQLMLDENGAGQVALQHGETVRIELPDGAHYQIVEDDYTSDGYVTTTSQGANPVREGTTVTGVVSQSQPNAAKVVYYNRADPVTEDQPHTDTDDDETTPDFVGPATEDPSDDLDGSALPQAHTSTGTGSGTTSTRPMSSSSKGFLPQTGEFLKDNWLMVLGLLILVTAFGVKVTLMKKRK</sequence>
<dbReference type="Pfam" id="PF17802">
    <property type="entry name" value="SpaA"/>
    <property type="match status" value="1"/>
</dbReference>
<feature type="compositionally biased region" description="Low complexity" evidence="1">
    <location>
        <begin position="2878"/>
        <end position="2898"/>
    </location>
</feature>
<dbReference type="EMBL" id="AZEE01000027">
    <property type="protein sequence ID" value="KRK98662.1"/>
    <property type="molecule type" value="Genomic_DNA"/>
</dbReference>
<evidence type="ECO:0008006" key="8">
    <source>
        <dbReference type="Google" id="ProtNLM"/>
    </source>
</evidence>
<organism evidence="6 7">
    <name type="scientific">Secundilactobacillus odoratitofui DSM 19909 = JCM 15043</name>
    <dbReference type="NCBI Taxonomy" id="1423776"/>
    <lineage>
        <taxon>Bacteria</taxon>
        <taxon>Bacillati</taxon>
        <taxon>Bacillota</taxon>
        <taxon>Bacilli</taxon>
        <taxon>Lactobacillales</taxon>
        <taxon>Lactobacillaceae</taxon>
        <taxon>Secundilactobacillus</taxon>
    </lineage>
</organism>
<accession>A0A0R1LSC6</accession>
<feature type="domain" description="Putative adhesive" evidence="4">
    <location>
        <begin position="25"/>
        <end position="166"/>
    </location>
</feature>
<evidence type="ECO:0000256" key="2">
    <source>
        <dbReference type="SAM" id="Phobius"/>
    </source>
</evidence>
<keyword evidence="2" id="KW-0472">Membrane</keyword>
<dbReference type="Proteomes" id="UP000051160">
    <property type="component" value="Unassembled WGS sequence"/>
</dbReference>
<feature type="compositionally biased region" description="Basic and acidic residues" evidence="1">
    <location>
        <begin position="276"/>
        <end position="287"/>
    </location>
</feature>
<feature type="domain" description="DUF7601" evidence="5">
    <location>
        <begin position="1775"/>
        <end position="1900"/>
    </location>
</feature>
<dbReference type="Gene3D" id="2.60.40.740">
    <property type="match status" value="1"/>
</dbReference>
<dbReference type="RefSeq" id="WP_056947109.1">
    <property type="nucleotide sequence ID" value="NZ_AZEE01000027.1"/>
</dbReference>
<dbReference type="STRING" id="1423776.FD04_GL000396"/>
<feature type="compositionally biased region" description="Basic and acidic residues" evidence="1">
    <location>
        <begin position="200"/>
        <end position="263"/>
    </location>
</feature>
<evidence type="ECO:0000259" key="3">
    <source>
        <dbReference type="Pfam" id="PF17802"/>
    </source>
</evidence>
<feature type="region of interest" description="Disordered" evidence="1">
    <location>
        <begin position="2836"/>
        <end position="2898"/>
    </location>
</feature>
<feature type="domain" description="SpaA-like prealbumin fold" evidence="3">
    <location>
        <begin position="1270"/>
        <end position="1356"/>
    </location>
</feature>